<dbReference type="GO" id="GO:0016616">
    <property type="term" value="F:oxidoreductase activity, acting on the CH-OH group of donors, NAD or NADP as acceptor"/>
    <property type="evidence" value="ECO:0007669"/>
    <property type="project" value="UniProtKB-ARBA"/>
</dbReference>
<dbReference type="Proteomes" id="UP000027238">
    <property type="component" value="Unassembled WGS sequence"/>
</dbReference>
<dbReference type="STRING" id="1173701.A0A066XFW1"/>
<gene>
    <name evidence="3" type="ORF">CSUB01_11465</name>
</gene>
<dbReference type="OMA" id="NMFAKSP"/>
<evidence type="ECO:0000256" key="1">
    <source>
        <dbReference type="ARBA" id="ARBA00006484"/>
    </source>
</evidence>
<dbReference type="Gene3D" id="3.40.50.720">
    <property type="entry name" value="NAD(P)-binding Rossmann-like Domain"/>
    <property type="match status" value="1"/>
</dbReference>
<dbReference type="AlphaFoldDB" id="A0A066XFW1"/>
<dbReference type="EMBL" id="JMSE01001111">
    <property type="protein sequence ID" value="KDN64626.1"/>
    <property type="molecule type" value="Genomic_DNA"/>
</dbReference>
<dbReference type="PANTHER" id="PTHR43008:SF4">
    <property type="entry name" value="CHAIN DEHYDROGENASE, PUTATIVE (AFU_ORTHOLOGUE AFUA_4G08710)-RELATED"/>
    <property type="match status" value="1"/>
</dbReference>
<dbReference type="SUPFAM" id="SSF51735">
    <property type="entry name" value="NAD(P)-binding Rossmann-fold domains"/>
    <property type="match status" value="1"/>
</dbReference>
<protein>
    <submittedName>
        <fullName evidence="3">Putative short chain dehydrogenase</fullName>
    </submittedName>
</protein>
<comment type="caution">
    <text evidence="3">The sequence shown here is derived from an EMBL/GenBank/DDBJ whole genome shotgun (WGS) entry which is preliminary data.</text>
</comment>
<organism evidence="3 4">
    <name type="scientific">Colletotrichum sublineola</name>
    <name type="common">Sorghum anthracnose fungus</name>
    <dbReference type="NCBI Taxonomy" id="1173701"/>
    <lineage>
        <taxon>Eukaryota</taxon>
        <taxon>Fungi</taxon>
        <taxon>Dikarya</taxon>
        <taxon>Ascomycota</taxon>
        <taxon>Pezizomycotina</taxon>
        <taxon>Sordariomycetes</taxon>
        <taxon>Hypocreomycetidae</taxon>
        <taxon>Glomerellales</taxon>
        <taxon>Glomerellaceae</taxon>
        <taxon>Colletotrichum</taxon>
        <taxon>Colletotrichum graminicola species complex</taxon>
    </lineage>
</organism>
<dbReference type="OrthoDB" id="5840532at2759"/>
<proteinExistence type="inferred from homology"/>
<evidence type="ECO:0000313" key="3">
    <source>
        <dbReference type="EMBL" id="KDN64626.1"/>
    </source>
</evidence>
<dbReference type="Pfam" id="PF00106">
    <property type="entry name" value="adh_short"/>
    <property type="match status" value="1"/>
</dbReference>
<name>A0A066XFW1_COLSU</name>
<dbReference type="CDD" id="cd05233">
    <property type="entry name" value="SDR_c"/>
    <property type="match status" value="1"/>
</dbReference>
<dbReference type="PANTHER" id="PTHR43008">
    <property type="entry name" value="BENZIL REDUCTASE"/>
    <property type="match status" value="1"/>
</dbReference>
<dbReference type="PRINTS" id="PR00081">
    <property type="entry name" value="GDHRDH"/>
</dbReference>
<dbReference type="InterPro" id="IPR036291">
    <property type="entry name" value="NAD(P)-bd_dom_sf"/>
</dbReference>
<keyword evidence="2" id="KW-0560">Oxidoreductase</keyword>
<dbReference type="GO" id="GO:0050664">
    <property type="term" value="F:oxidoreductase activity, acting on NAD(P)H, oxygen as acceptor"/>
    <property type="evidence" value="ECO:0007669"/>
    <property type="project" value="TreeGrafter"/>
</dbReference>
<dbReference type="HOGENOM" id="CLU_010194_42_1_1"/>
<sequence length="296" mass="31036">MDWQPTSRERERPRNILFPISGSIGLCVARRLGSSHHILIGDYSPAALSAAKDSLGSAGHLITAKDIDVSSETSVASFAKAAAELGPIKTVILTAGVSSAANNTQLIYATNLAGTALVLDTFLPLMPPGSSLTVIASVAGHLLPRIPELETYLATAPTASLIMHHELERDTDPSHAYGVSKLGCIVRAQRQAAEWGHRGVRINTVSPGAIETPMLGQVLRSEQGPFAQSMIHNTPLGRTGTPDEIAGVVAFLAGPDASFFAGTDLIVDGGVLSMQRWPRSAAESAHAIVSSDGHKE</sequence>
<accession>A0A066XFW1</accession>
<dbReference type="eggNOG" id="KOG0725">
    <property type="taxonomic scope" value="Eukaryota"/>
</dbReference>
<comment type="similarity">
    <text evidence="1">Belongs to the short-chain dehydrogenases/reductases (SDR) family.</text>
</comment>
<dbReference type="Pfam" id="PF13561">
    <property type="entry name" value="adh_short_C2"/>
    <property type="match status" value="1"/>
</dbReference>
<evidence type="ECO:0000313" key="4">
    <source>
        <dbReference type="Proteomes" id="UP000027238"/>
    </source>
</evidence>
<evidence type="ECO:0000256" key="2">
    <source>
        <dbReference type="ARBA" id="ARBA00023002"/>
    </source>
</evidence>
<reference evidence="4" key="1">
    <citation type="journal article" date="2014" name="Genome Announc.">
        <title>Draft genome sequence of Colletotrichum sublineola, a destructive pathogen of cultivated sorghum.</title>
        <authorList>
            <person name="Baroncelli R."/>
            <person name="Sanz-Martin J.M."/>
            <person name="Rech G.E."/>
            <person name="Sukno S.A."/>
            <person name="Thon M.R."/>
        </authorList>
    </citation>
    <scope>NUCLEOTIDE SEQUENCE [LARGE SCALE GENOMIC DNA]</scope>
    <source>
        <strain evidence="4">TX430BB</strain>
    </source>
</reference>
<dbReference type="InterPro" id="IPR002347">
    <property type="entry name" value="SDR_fam"/>
</dbReference>
<keyword evidence="4" id="KW-1185">Reference proteome</keyword>